<proteinExistence type="inferred from homology"/>
<dbReference type="SUPFAM" id="SSF51120">
    <property type="entry name" value="beta-Roll"/>
    <property type="match status" value="4"/>
</dbReference>
<dbReference type="KEGG" id="ppru:FDP22_15180"/>
<evidence type="ECO:0000256" key="2">
    <source>
        <dbReference type="ARBA" id="ARBA00004613"/>
    </source>
</evidence>
<dbReference type="Pfam" id="PF00353">
    <property type="entry name" value="HemolysinCabind"/>
    <property type="match status" value="11"/>
</dbReference>
<evidence type="ECO:0000259" key="9">
    <source>
        <dbReference type="SMART" id="SM00235"/>
    </source>
</evidence>
<dbReference type="GO" id="GO:0005509">
    <property type="term" value="F:calcium ion binding"/>
    <property type="evidence" value="ECO:0007669"/>
    <property type="project" value="InterPro"/>
</dbReference>
<evidence type="ECO:0000256" key="1">
    <source>
        <dbReference type="ARBA" id="ARBA00004370"/>
    </source>
</evidence>
<gene>
    <name evidence="10" type="ORF">FDP22_15180</name>
</gene>
<organism evidence="10 11">
    <name type="scientific">Paroceanicella profunda</name>
    <dbReference type="NCBI Taxonomy" id="2579971"/>
    <lineage>
        <taxon>Bacteria</taxon>
        <taxon>Pseudomonadati</taxon>
        <taxon>Pseudomonadota</taxon>
        <taxon>Alphaproteobacteria</taxon>
        <taxon>Rhodobacterales</taxon>
        <taxon>Paracoccaceae</taxon>
        <taxon>Paroceanicella</taxon>
    </lineage>
</organism>
<dbReference type="GO" id="GO:0090729">
    <property type="term" value="F:toxin activity"/>
    <property type="evidence" value="ECO:0007669"/>
    <property type="project" value="UniProtKB-KW"/>
</dbReference>
<evidence type="ECO:0000256" key="3">
    <source>
        <dbReference type="ARBA" id="ARBA00009490"/>
    </source>
</evidence>
<evidence type="ECO:0000256" key="4">
    <source>
        <dbReference type="ARBA" id="ARBA00022525"/>
    </source>
</evidence>
<comment type="similarity">
    <text evidence="3">Belongs to the peptidase M10B family.</text>
</comment>
<dbReference type="PRINTS" id="PR00313">
    <property type="entry name" value="CABNDNGRPT"/>
</dbReference>
<dbReference type="InterPro" id="IPR034033">
    <property type="entry name" value="Serralysin-like"/>
</dbReference>
<dbReference type="PROSITE" id="PS00330">
    <property type="entry name" value="HEMOLYSIN_CALCIUM"/>
    <property type="match status" value="2"/>
</dbReference>
<dbReference type="Proteomes" id="UP000305888">
    <property type="component" value="Chromosome"/>
</dbReference>
<evidence type="ECO:0000256" key="7">
    <source>
        <dbReference type="ARBA" id="ARBA00023026"/>
    </source>
</evidence>
<dbReference type="OrthoDB" id="733404at2"/>
<dbReference type="GO" id="GO:0006508">
    <property type="term" value="P:proteolysis"/>
    <property type="evidence" value="ECO:0007669"/>
    <property type="project" value="InterPro"/>
</dbReference>
<keyword evidence="11" id="KW-1185">Reference proteome</keyword>
<dbReference type="Gene3D" id="3.40.390.10">
    <property type="entry name" value="Collagenase (Catalytic Domain)"/>
    <property type="match status" value="1"/>
</dbReference>
<dbReference type="InterPro" id="IPR003995">
    <property type="entry name" value="RTX_toxin_determinant-A"/>
</dbReference>
<dbReference type="InterPro" id="IPR024079">
    <property type="entry name" value="MetalloPept_cat_dom_sf"/>
</dbReference>
<dbReference type="InterPro" id="IPR011049">
    <property type="entry name" value="Serralysin-like_metalloprot_C"/>
</dbReference>
<dbReference type="GO" id="GO:0008237">
    <property type="term" value="F:metallopeptidase activity"/>
    <property type="evidence" value="ECO:0007669"/>
    <property type="project" value="InterPro"/>
</dbReference>
<reference evidence="10 11" key="1">
    <citation type="submission" date="2019-06" db="EMBL/GenBank/DDBJ databases">
        <title>Genome sequence of Rhodobacteraceae bacterium D4M1.</title>
        <authorList>
            <person name="Cao J."/>
        </authorList>
    </citation>
    <scope>NUCLEOTIDE SEQUENCE [LARGE SCALE GENOMIC DNA]</scope>
    <source>
        <strain evidence="10 11">D4M1</strain>
    </source>
</reference>
<dbReference type="GO" id="GO:0005576">
    <property type="term" value="C:extracellular region"/>
    <property type="evidence" value="ECO:0007669"/>
    <property type="project" value="UniProtKB-SubCell"/>
</dbReference>
<feature type="domain" description="Peptidase metallopeptidase" evidence="9">
    <location>
        <begin position="38"/>
        <end position="214"/>
    </location>
</feature>
<dbReference type="AlphaFoldDB" id="A0A5B8FIF0"/>
<dbReference type="Gene3D" id="2.150.10.10">
    <property type="entry name" value="Serralysin-like metalloprotease, C-terminal"/>
    <property type="match status" value="5"/>
</dbReference>
<dbReference type="CDD" id="cd04277">
    <property type="entry name" value="ZnMc_serralysin_like"/>
    <property type="match status" value="1"/>
</dbReference>
<dbReference type="PANTHER" id="PTHR38340">
    <property type="entry name" value="S-LAYER PROTEIN"/>
    <property type="match status" value="1"/>
</dbReference>
<keyword evidence="4" id="KW-0964">Secreted</keyword>
<dbReference type="SUPFAM" id="SSF55486">
    <property type="entry name" value="Metalloproteases ('zincins'), catalytic domain"/>
    <property type="match status" value="1"/>
</dbReference>
<dbReference type="PRINTS" id="PR01488">
    <property type="entry name" value="RTXTOXINA"/>
</dbReference>
<dbReference type="InterPro" id="IPR006026">
    <property type="entry name" value="Peptidase_Metallo"/>
</dbReference>
<protein>
    <recommendedName>
        <fullName evidence="9">Peptidase metallopeptidase domain-containing protein</fullName>
    </recommendedName>
</protein>
<keyword evidence="6" id="KW-0677">Repeat</keyword>
<sequence>MGEMEMAHEPDGVIDYGATPYTSFTVGSGDQDTDGLLAGARWSNASLSYSFTSVFAGDYSSGYPNYSSHSSSFSSFSAKQEAAAESWLAMYAAVSGLSFIELDGAPGALDEDQEATLRFANSGHPSTAYAYYPGSSEYNGDMWFNGSGDDPDMGDYDWHTIGHELGHALGLKHGQETGGIAGAMTAAHDSMEFSIMTYRSYQGDPLVGGYSNGSTSYAQSLMMYDIAAIQEMYGANFSTNNTSTTYTFSTTTGEMSINGVGQGAPLGNIIFRTIWDGNGTDTYDLSNYSTDLDIDLRPGYWIDLDKNANFQTAYLGDGNYARGSIFNALQYNGDTRSLIENANGGSGDDTIYGNAANNTLRGNAGNDRVDGGMKNSTVGTGNDYLYGGSGNDQVDGDDGNDYGYGGSGSDYVYGDEGSDFLYGADDISGNGSLAGDVDRLYGGADNDYLRGGDNVDYLYGGTQDDELRGNAGNDYLYGGGGVDEADYSQATGAVTVNLETGTATGADGNDVLGTIENIEGSGYSDTLTGDSKNNVIRGGAGYDTITAGAGADTVYGGADGDTFIDTHTGGSAFDHYDGGSGSDTLVSDETWVDSVLFSIANGAMTYNGSTYDTFTGIENFTLGGGADFYGDANANRVIINDTGPSSSNTILTYGGNDQVYSGIGNDYVSAGDGDYDYVYETSGNDTLYGGAGAYDYLSYANTVGAVHIDVGANTVTGDGGNDYISGFERFALAHGGSSFVGTSGAETVYGGTGDDVIDLGTGVDYVSASSGNDTVIDRDSSSGEYAYGGAGNDTYVNDLTYVDSVLFDMSAGQMTYASSVYKNFSSFENLTTGGGADVIGTNGANIITVNDNGGYNENSVSGGGGNDVIRTNSGDDLLFGGDGVDTLYSGAGNDMAYGGNQGDLIYGANGDDYIDGGGQWDRLYGGNGNDTLVGGWGNDKLDGGTGDDLLEGNGGSDTFIFTANWGDDTIVNGDFTAGTGTEDVLDFSALGITLADLTISVLAGTGTLISYVAGGDSVVLEGVNMASLDYSDDFVFV</sequence>
<dbReference type="SMART" id="SM00235">
    <property type="entry name" value="ZnMc"/>
    <property type="match status" value="1"/>
</dbReference>
<keyword evidence="7" id="KW-0843">Virulence</keyword>
<comment type="subcellular location">
    <subcellularLocation>
        <location evidence="1">Membrane</location>
    </subcellularLocation>
    <subcellularLocation>
        <location evidence="2">Secreted</location>
    </subcellularLocation>
</comment>
<accession>A0A5B8FIF0</accession>
<keyword evidence="5" id="KW-0800">Toxin</keyword>
<dbReference type="InterPro" id="IPR018511">
    <property type="entry name" value="Hemolysin-typ_Ca-bd_CS"/>
</dbReference>
<dbReference type="GO" id="GO:0016020">
    <property type="term" value="C:membrane"/>
    <property type="evidence" value="ECO:0007669"/>
    <property type="project" value="UniProtKB-SubCell"/>
</dbReference>
<dbReference type="PANTHER" id="PTHR38340:SF1">
    <property type="entry name" value="S-LAYER PROTEIN"/>
    <property type="match status" value="1"/>
</dbReference>
<evidence type="ECO:0000256" key="6">
    <source>
        <dbReference type="ARBA" id="ARBA00022737"/>
    </source>
</evidence>
<evidence type="ECO:0000256" key="8">
    <source>
        <dbReference type="ARBA" id="ARBA00023136"/>
    </source>
</evidence>
<dbReference type="GO" id="GO:0008270">
    <property type="term" value="F:zinc ion binding"/>
    <property type="evidence" value="ECO:0007669"/>
    <property type="project" value="InterPro"/>
</dbReference>
<evidence type="ECO:0000313" key="10">
    <source>
        <dbReference type="EMBL" id="QDL93008.1"/>
    </source>
</evidence>
<dbReference type="InterPro" id="IPR050557">
    <property type="entry name" value="RTX_toxin/Mannuronan_C5-epim"/>
</dbReference>
<dbReference type="InterPro" id="IPR001343">
    <property type="entry name" value="Hemolysn_Ca-bd"/>
</dbReference>
<name>A0A5B8FIF0_9RHOB</name>
<dbReference type="EMBL" id="CP040818">
    <property type="protein sequence ID" value="QDL93008.1"/>
    <property type="molecule type" value="Genomic_DNA"/>
</dbReference>
<keyword evidence="8" id="KW-0472">Membrane</keyword>
<evidence type="ECO:0000313" key="11">
    <source>
        <dbReference type="Proteomes" id="UP000305888"/>
    </source>
</evidence>
<evidence type="ECO:0000256" key="5">
    <source>
        <dbReference type="ARBA" id="ARBA00022656"/>
    </source>
</evidence>